<name>A0A1C7M5C9_GRIFR</name>
<dbReference type="AlphaFoldDB" id="A0A1C7M5C9"/>
<gene>
    <name evidence="1" type="ORF">A0H81_07616</name>
</gene>
<keyword evidence="2" id="KW-1185">Reference proteome</keyword>
<proteinExistence type="predicted"/>
<organism evidence="1 2">
    <name type="scientific">Grifola frondosa</name>
    <name type="common">Maitake</name>
    <name type="synonym">Polyporus frondosus</name>
    <dbReference type="NCBI Taxonomy" id="5627"/>
    <lineage>
        <taxon>Eukaryota</taxon>
        <taxon>Fungi</taxon>
        <taxon>Dikarya</taxon>
        <taxon>Basidiomycota</taxon>
        <taxon>Agaricomycotina</taxon>
        <taxon>Agaricomycetes</taxon>
        <taxon>Polyporales</taxon>
        <taxon>Grifolaceae</taxon>
        <taxon>Grifola</taxon>
    </lineage>
</organism>
<sequence length="118" mass="12783">MYGQEGGTARRKARTWKGRAGKAVLIESLYTDRSAYPSSQSATQRLASAAITATLSPYNYFVSARVPESLLYFALLCRPISGLCESTRRGPPLACVVASAQQDISAYCQTVNVKRATL</sequence>
<evidence type="ECO:0000313" key="1">
    <source>
        <dbReference type="EMBL" id="OBZ72173.1"/>
    </source>
</evidence>
<dbReference type="EMBL" id="LUGG01000009">
    <property type="protein sequence ID" value="OBZ72173.1"/>
    <property type="molecule type" value="Genomic_DNA"/>
</dbReference>
<protein>
    <submittedName>
        <fullName evidence="1">Uncharacterized protein</fullName>
    </submittedName>
</protein>
<comment type="caution">
    <text evidence="1">The sequence shown here is derived from an EMBL/GenBank/DDBJ whole genome shotgun (WGS) entry which is preliminary data.</text>
</comment>
<accession>A0A1C7M5C9</accession>
<evidence type="ECO:0000313" key="2">
    <source>
        <dbReference type="Proteomes" id="UP000092993"/>
    </source>
</evidence>
<reference evidence="1 2" key="1">
    <citation type="submission" date="2016-03" db="EMBL/GenBank/DDBJ databases">
        <title>Whole genome sequencing of Grifola frondosa 9006-11.</title>
        <authorList>
            <person name="Min B."/>
            <person name="Park H."/>
            <person name="Kim J.-G."/>
            <person name="Cho H."/>
            <person name="Oh Y.-L."/>
            <person name="Kong W.-S."/>
            <person name="Choi I.-G."/>
        </authorList>
    </citation>
    <scope>NUCLEOTIDE SEQUENCE [LARGE SCALE GENOMIC DNA]</scope>
    <source>
        <strain evidence="1 2">9006-11</strain>
    </source>
</reference>
<dbReference type="Proteomes" id="UP000092993">
    <property type="component" value="Unassembled WGS sequence"/>
</dbReference>